<dbReference type="AlphaFoldDB" id="A0A2A5AXI9"/>
<feature type="transmembrane region" description="Helical" evidence="1">
    <location>
        <begin position="39"/>
        <end position="62"/>
    </location>
</feature>
<reference evidence="3" key="1">
    <citation type="submission" date="2017-08" db="EMBL/GenBank/DDBJ databases">
        <title>A dynamic microbial community with high functional redundancy inhabits the cold, oxic subseafloor aquifer.</title>
        <authorList>
            <person name="Tully B.J."/>
            <person name="Wheat C.G."/>
            <person name="Glazer B.T."/>
            <person name="Huber J.A."/>
        </authorList>
    </citation>
    <scope>NUCLEOTIDE SEQUENCE [LARGE SCALE GENOMIC DNA]</scope>
</reference>
<dbReference type="EMBL" id="NVVJ01000031">
    <property type="protein sequence ID" value="PCJ24017.1"/>
    <property type="molecule type" value="Genomic_DNA"/>
</dbReference>
<dbReference type="GO" id="GO:0032153">
    <property type="term" value="C:cell division site"/>
    <property type="evidence" value="ECO:0007669"/>
    <property type="project" value="TreeGrafter"/>
</dbReference>
<name>A0A2A5AXI9_9GAMM</name>
<sequence>GVGGGILACILQFIVLTIFNSSFRQLMQLYESSFELQGFGIANSFLLITIGVVISWTAALLASLRHIRAINP</sequence>
<gene>
    <name evidence="2" type="ORF">COA96_10425</name>
</gene>
<dbReference type="PANTHER" id="PTHR47755:SF1">
    <property type="entry name" value="CELL DIVISION PROTEIN FTSX"/>
    <property type="match status" value="1"/>
</dbReference>
<keyword evidence="1" id="KW-0472">Membrane</keyword>
<keyword evidence="2" id="KW-0132">Cell division</keyword>
<organism evidence="2 3">
    <name type="scientific">SAR86 cluster bacterium</name>
    <dbReference type="NCBI Taxonomy" id="2030880"/>
    <lineage>
        <taxon>Bacteria</taxon>
        <taxon>Pseudomonadati</taxon>
        <taxon>Pseudomonadota</taxon>
        <taxon>Gammaproteobacteria</taxon>
        <taxon>SAR86 cluster</taxon>
    </lineage>
</organism>
<feature type="non-terminal residue" evidence="2">
    <location>
        <position position="1"/>
    </location>
</feature>
<keyword evidence="1" id="KW-1133">Transmembrane helix</keyword>
<dbReference type="GO" id="GO:0051301">
    <property type="term" value="P:cell division"/>
    <property type="evidence" value="ECO:0007669"/>
    <property type="project" value="UniProtKB-KW"/>
</dbReference>
<dbReference type="InterPro" id="IPR004513">
    <property type="entry name" value="FtsX"/>
</dbReference>
<keyword evidence="1" id="KW-0812">Transmembrane</keyword>
<evidence type="ECO:0000313" key="2">
    <source>
        <dbReference type="EMBL" id="PCJ24017.1"/>
    </source>
</evidence>
<proteinExistence type="predicted"/>
<evidence type="ECO:0000313" key="3">
    <source>
        <dbReference type="Proteomes" id="UP000218327"/>
    </source>
</evidence>
<dbReference type="Proteomes" id="UP000218327">
    <property type="component" value="Unassembled WGS sequence"/>
</dbReference>
<dbReference type="GO" id="GO:0016020">
    <property type="term" value="C:membrane"/>
    <property type="evidence" value="ECO:0007669"/>
    <property type="project" value="InterPro"/>
</dbReference>
<evidence type="ECO:0000256" key="1">
    <source>
        <dbReference type="SAM" id="Phobius"/>
    </source>
</evidence>
<comment type="caution">
    <text evidence="2">The sequence shown here is derived from an EMBL/GenBank/DDBJ whole genome shotgun (WGS) entry which is preliminary data.</text>
</comment>
<protein>
    <submittedName>
        <fullName evidence="2">Cell division protein</fullName>
    </submittedName>
</protein>
<keyword evidence="2" id="KW-0131">Cell cycle</keyword>
<dbReference type="PANTHER" id="PTHR47755">
    <property type="entry name" value="CELL DIVISION PROTEIN FTSX"/>
    <property type="match status" value="1"/>
</dbReference>
<accession>A0A2A5AXI9</accession>
<feature type="transmembrane region" description="Helical" evidence="1">
    <location>
        <begin position="7"/>
        <end position="27"/>
    </location>
</feature>